<dbReference type="AlphaFoldDB" id="A0AAD9HNR1"/>
<proteinExistence type="predicted"/>
<accession>A0AAD9HNR1</accession>
<reference evidence="1" key="1">
    <citation type="submission" date="2021-06" db="EMBL/GenBank/DDBJ databases">
        <title>Comparative genomics, transcriptomics and evolutionary studies reveal genomic signatures of adaptation to plant cell wall in hemibiotrophic fungi.</title>
        <authorList>
            <consortium name="DOE Joint Genome Institute"/>
            <person name="Baroncelli R."/>
            <person name="Diaz J.F."/>
            <person name="Benocci T."/>
            <person name="Peng M."/>
            <person name="Battaglia E."/>
            <person name="Haridas S."/>
            <person name="Andreopoulos W."/>
            <person name="Labutti K."/>
            <person name="Pangilinan J."/>
            <person name="Floch G.L."/>
            <person name="Makela M.R."/>
            <person name="Henrissat B."/>
            <person name="Grigoriev I.V."/>
            <person name="Crouch J.A."/>
            <person name="De Vries R.P."/>
            <person name="Sukno S.A."/>
            <person name="Thon M.R."/>
        </authorList>
    </citation>
    <scope>NUCLEOTIDE SEQUENCE</scope>
    <source>
        <strain evidence="1">MAFF235873</strain>
    </source>
</reference>
<sequence length="99" mass="10696">MLLAGRPAARCSLSWLPVSLGVGTYGHLLNPGKQALPHCTYALQFLLPSFFFPVVPGKPMQPVPPLLARFMVFPELVRLFPSPNMTGAQSTGCSSRLLS</sequence>
<protein>
    <submittedName>
        <fullName evidence="1">Uncharacterized protein</fullName>
    </submittedName>
</protein>
<name>A0AAD9HNR1_9PEZI</name>
<evidence type="ECO:0000313" key="1">
    <source>
        <dbReference type="EMBL" id="KAK2031491.1"/>
    </source>
</evidence>
<evidence type="ECO:0000313" key="2">
    <source>
        <dbReference type="Proteomes" id="UP001232148"/>
    </source>
</evidence>
<dbReference type="Proteomes" id="UP001232148">
    <property type="component" value="Unassembled WGS sequence"/>
</dbReference>
<organism evidence="1 2">
    <name type="scientific">Colletotrichum zoysiae</name>
    <dbReference type="NCBI Taxonomy" id="1216348"/>
    <lineage>
        <taxon>Eukaryota</taxon>
        <taxon>Fungi</taxon>
        <taxon>Dikarya</taxon>
        <taxon>Ascomycota</taxon>
        <taxon>Pezizomycotina</taxon>
        <taxon>Sordariomycetes</taxon>
        <taxon>Hypocreomycetidae</taxon>
        <taxon>Glomerellales</taxon>
        <taxon>Glomerellaceae</taxon>
        <taxon>Colletotrichum</taxon>
        <taxon>Colletotrichum graminicola species complex</taxon>
    </lineage>
</organism>
<comment type="caution">
    <text evidence="1">The sequence shown here is derived from an EMBL/GenBank/DDBJ whole genome shotgun (WGS) entry which is preliminary data.</text>
</comment>
<gene>
    <name evidence="1" type="ORF">LX32DRAFT_276586</name>
</gene>
<dbReference type="EMBL" id="MU842840">
    <property type="protein sequence ID" value="KAK2031491.1"/>
    <property type="molecule type" value="Genomic_DNA"/>
</dbReference>
<keyword evidence="2" id="KW-1185">Reference proteome</keyword>